<evidence type="ECO:0000313" key="1">
    <source>
        <dbReference type="EMBL" id="ROH92662.1"/>
    </source>
</evidence>
<gene>
    <name evidence="1" type="ORF">EGI15_10575</name>
</gene>
<dbReference type="EMBL" id="RJTW01000005">
    <property type="protein sequence ID" value="ROH92662.1"/>
    <property type="molecule type" value="Genomic_DNA"/>
</dbReference>
<proteinExistence type="predicted"/>
<comment type="caution">
    <text evidence="1">The sequence shown here is derived from an EMBL/GenBank/DDBJ whole genome shotgun (WGS) entry which is preliminary data.</text>
</comment>
<dbReference type="GeneID" id="301713111"/>
<reference evidence="1 2" key="1">
    <citation type="submission" date="2018-11" db="EMBL/GenBank/DDBJ databases">
        <title>Proposal to divide the Flavobacteriaceae and reorganize its genera based on Amino Acid Identity values calculated from whole genome sequences.</title>
        <authorList>
            <person name="Nicholson A.C."/>
            <person name="Gulvik C.A."/>
            <person name="Whitney A.M."/>
            <person name="Humrighouse B.W."/>
            <person name="Bell M."/>
            <person name="Holmes B."/>
            <person name="Steigerwalt A."/>
            <person name="Villarma A."/>
            <person name="Sheth M."/>
            <person name="Batra D."/>
            <person name="Pryor J."/>
            <person name="Bernardet J.-F."/>
            <person name="Hugo C."/>
            <person name="Kampfer P."/>
            <person name="Newman J."/>
            <person name="Mcquiston J.R."/>
        </authorList>
    </citation>
    <scope>NUCLEOTIDE SEQUENCE [LARGE SCALE GENOMIC DNA]</scope>
    <source>
        <strain evidence="1 2">G0235</strain>
    </source>
</reference>
<sequence>MEQIIQKLHHGIKQSGWDSYKPLKNELLAYNSKDLIIKLLNSEDFRYKNIRSLFVIIPELWKDFNLDDWMYIIRKVDRPTNYRLYIDDGPYFEDIRFLYNWIGIDSISLYKNDPGVSSKNKQNLDKVFPMFLHDTLRNGDYKEEFSDGTFGDIKYFRDMKTRLISQGAKPSPMSNL</sequence>
<accession>A0ABX9X6V1</accession>
<evidence type="ECO:0000313" key="2">
    <source>
        <dbReference type="Proteomes" id="UP000281899"/>
    </source>
</evidence>
<name>A0ABX9X6V1_9FLAO</name>
<keyword evidence="2" id="KW-1185">Reference proteome</keyword>
<dbReference type="RefSeq" id="WP_123278677.1">
    <property type="nucleotide sequence ID" value="NZ_JALRGU010000277.1"/>
</dbReference>
<organism evidence="1 2">
    <name type="scientific">Chryseobacterium cucumeris</name>
    <dbReference type="NCBI Taxonomy" id="1813611"/>
    <lineage>
        <taxon>Bacteria</taxon>
        <taxon>Pseudomonadati</taxon>
        <taxon>Bacteroidota</taxon>
        <taxon>Flavobacteriia</taxon>
        <taxon>Flavobacteriales</taxon>
        <taxon>Weeksellaceae</taxon>
        <taxon>Chryseobacterium group</taxon>
        <taxon>Chryseobacterium</taxon>
    </lineage>
</organism>
<dbReference type="Proteomes" id="UP000281899">
    <property type="component" value="Unassembled WGS sequence"/>
</dbReference>
<protein>
    <submittedName>
        <fullName evidence="1">Uncharacterized protein</fullName>
    </submittedName>
</protein>